<organism evidence="2 3">
    <name type="scientific">Bodo saltans</name>
    <name type="common">Flagellated protozoan</name>
    <dbReference type="NCBI Taxonomy" id="75058"/>
    <lineage>
        <taxon>Eukaryota</taxon>
        <taxon>Discoba</taxon>
        <taxon>Euglenozoa</taxon>
        <taxon>Kinetoplastea</taxon>
        <taxon>Metakinetoplastina</taxon>
        <taxon>Eubodonida</taxon>
        <taxon>Bodonidae</taxon>
        <taxon>Bodo</taxon>
    </lineage>
</organism>
<dbReference type="Proteomes" id="UP000051952">
    <property type="component" value="Unassembled WGS sequence"/>
</dbReference>
<feature type="transmembrane region" description="Helical" evidence="1">
    <location>
        <begin position="112"/>
        <end position="131"/>
    </location>
</feature>
<name>A0A0S4J1H5_BODSA</name>
<evidence type="ECO:0000313" key="3">
    <source>
        <dbReference type="Proteomes" id="UP000051952"/>
    </source>
</evidence>
<reference evidence="3" key="1">
    <citation type="submission" date="2015-09" db="EMBL/GenBank/DDBJ databases">
        <authorList>
            <consortium name="Pathogen Informatics"/>
        </authorList>
    </citation>
    <scope>NUCLEOTIDE SEQUENCE [LARGE SCALE GENOMIC DNA]</scope>
    <source>
        <strain evidence="3">Lake Konstanz</strain>
    </source>
</reference>
<dbReference type="EMBL" id="CYKH01000885">
    <property type="protein sequence ID" value="CUG57665.1"/>
    <property type="molecule type" value="Genomic_DNA"/>
</dbReference>
<evidence type="ECO:0000256" key="1">
    <source>
        <dbReference type="SAM" id="Phobius"/>
    </source>
</evidence>
<dbReference type="VEuPathDB" id="TriTrypDB:BSAL_81525"/>
<keyword evidence="1" id="KW-1133">Transmembrane helix</keyword>
<feature type="non-terminal residue" evidence="2">
    <location>
        <position position="1025"/>
    </location>
</feature>
<accession>A0A0S4J1H5</accession>
<evidence type="ECO:0000313" key="2">
    <source>
        <dbReference type="EMBL" id="CUG57665.1"/>
    </source>
</evidence>
<sequence length="1025" mass="107436">MPSSKGELSVRSHFRASTTSHTRFTSCDQCEEFHSFPSLHSTRPSYAHCIKTERSSDLILTTSSYDAGQSFVVHTLFFPHLLCFPSVLLFADHHFNGKYFSLHSYRSKRTGAFGLFVASLLFLLLLPLGMWRSTSTPATPFAAAQTWTLQSCATTTFSNPATYYQLTACSIATLTILDGAGLWLDGGSYNSIDLSAVPTNPFVFKATNAAITSSSTYLINFPASMSHWVIRITDSSTLMSSSSSSGIRFGGTVTSTSIAILSSSFSTTNAASHNMLFGGVITNVSLTMTGAIVSASGSSFQAVAAVDDLSLVVGDGTSWSSSSGSLLTMFGAVNGFTAVCIGETSGILLSVEQQHFSFGANAINIYFSATNTDVTASYRPTDSYDGTDADQDLGLLYFSGGFEFSNISAYMSDHDEFNVDYVVRVEGTSTTIDNILVSVTNYVTTGADVYVAFIYTRSTSASNIKLYVDNSALYCSYGCVLLGTATNVVVQLTAVRGAVYLAVVVADSITNAEIKYTSDPNSYTEDGGGDSNIASTIDGLLNVQASMVNVTMFLSGTGIEMYGTPAVSGSIPEFAGLVASNAATLISAIHVMISSTEYHDRSFTPNGASFLNLNAATITGLSLVVQNSQFYGSLDVQDSTLCLLANDGGNAHVTDVDIRILSSEFASLIDPLLSASMDTTSSNFRLEMTSVAFSTSWASAGALISLPAGAQVAVYLDACTITSASTGTFHQLVSVGTDGITSSGVVISLYRTSFSCNKPCAAVVFAGTLEHSLIRIESSTLLNIATSGSATLAFLSSPTSSTSQALLNGALKFIDLSFAGSSHLNAQIMTMSSPATFTGANIFVKCVSNSASGTLPMLGLASGGVVSSSTSITIYSSVWYASADQIFKFGSALGSAKISLLSLTLSAGSAMFDTSSMGSGVFITYGCVTFNGAAVSTANVATKLSPTTFVNTPVATSTCTFGPQCGHRTMTRTKTRSLSIEPEVLEVYDHNVFAITKTYGSTVFFSGSSVTYMNQVVGTVNVSSG</sequence>
<proteinExistence type="predicted"/>
<feature type="transmembrane region" description="Helical" evidence="1">
    <location>
        <begin position="71"/>
        <end position="91"/>
    </location>
</feature>
<protein>
    <submittedName>
        <fullName evidence="2">Transmembrane protein, putative</fullName>
    </submittedName>
</protein>
<dbReference type="AlphaFoldDB" id="A0A0S4J1H5"/>
<keyword evidence="1 2" id="KW-0812">Transmembrane</keyword>
<gene>
    <name evidence="2" type="ORF">BSAL_81525</name>
</gene>
<keyword evidence="3" id="KW-1185">Reference proteome</keyword>
<keyword evidence="1" id="KW-0472">Membrane</keyword>